<dbReference type="GO" id="GO:0005886">
    <property type="term" value="C:plasma membrane"/>
    <property type="evidence" value="ECO:0007669"/>
    <property type="project" value="UniProtKB-SubCell"/>
</dbReference>
<dbReference type="PANTHER" id="PTHR24249">
    <property type="entry name" value="HISTAMINE RECEPTOR-RELATED G-PROTEIN COUPLED RECEPTOR"/>
    <property type="match status" value="1"/>
</dbReference>
<dbReference type="Pfam" id="PF00001">
    <property type="entry name" value="7tm_1"/>
    <property type="match status" value="1"/>
</dbReference>
<dbReference type="CDD" id="cd00637">
    <property type="entry name" value="7tm_classA_rhodopsin-like"/>
    <property type="match status" value="1"/>
</dbReference>
<evidence type="ECO:0000313" key="13">
    <source>
        <dbReference type="Proteomes" id="UP000887116"/>
    </source>
</evidence>
<evidence type="ECO:0000256" key="8">
    <source>
        <dbReference type="ARBA" id="ARBA00023170"/>
    </source>
</evidence>
<evidence type="ECO:0000256" key="4">
    <source>
        <dbReference type="ARBA" id="ARBA00022692"/>
    </source>
</evidence>
<protein>
    <submittedName>
        <fullName evidence="12">Trace amine-associated receptor 1</fullName>
    </submittedName>
</protein>
<evidence type="ECO:0000256" key="9">
    <source>
        <dbReference type="ARBA" id="ARBA00023224"/>
    </source>
</evidence>
<evidence type="ECO:0000256" key="5">
    <source>
        <dbReference type="ARBA" id="ARBA00022989"/>
    </source>
</evidence>
<evidence type="ECO:0000256" key="6">
    <source>
        <dbReference type="ARBA" id="ARBA00023040"/>
    </source>
</evidence>
<feature type="transmembrane region" description="Helical" evidence="10">
    <location>
        <begin position="200"/>
        <end position="228"/>
    </location>
</feature>
<evidence type="ECO:0000256" key="10">
    <source>
        <dbReference type="SAM" id="Phobius"/>
    </source>
</evidence>
<keyword evidence="5 10" id="KW-1133">Transmembrane helix</keyword>
<dbReference type="InterPro" id="IPR017452">
    <property type="entry name" value="GPCR_Rhodpsn_7TM"/>
</dbReference>
<keyword evidence="7 10" id="KW-0472">Membrane</keyword>
<dbReference type="InterPro" id="IPR000276">
    <property type="entry name" value="GPCR_Rhodpsn"/>
</dbReference>
<keyword evidence="6" id="KW-0297">G-protein coupled receptor</keyword>
<dbReference type="OrthoDB" id="6159456at2759"/>
<dbReference type="PROSITE" id="PS50262">
    <property type="entry name" value="G_PROTEIN_RECEP_F1_2"/>
    <property type="match status" value="1"/>
</dbReference>
<feature type="transmembrane region" description="Helical" evidence="10">
    <location>
        <begin position="259"/>
        <end position="276"/>
    </location>
</feature>
<dbReference type="SUPFAM" id="SSF81321">
    <property type="entry name" value="Family A G protein-coupled receptor-like"/>
    <property type="match status" value="1"/>
</dbReference>
<organism evidence="12 13">
    <name type="scientific">Trichonephila clavata</name>
    <name type="common">Joro spider</name>
    <name type="synonym">Nephila clavata</name>
    <dbReference type="NCBI Taxonomy" id="2740835"/>
    <lineage>
        <taxon>Eukaryota</taxon>
        <taxon>Metazoa</taxon>
        <taxon>Ecdysozoa</taxon>
        <taxon>Arthropoda</taxon>
        <taxon>Chelicerata</taxon>
        <taxon>Arachnida</taxon>
        <taxon>Araneae</taxon>
        <taxon>Araneomorphae</taxon>
        <taxon>Entelegynae</taxon>
        <taxon>Araneoidea</taxon>
        <taxon>Nephilidae</taxon>
        <taxon>Trichonephila</taxon>
    </lineage>
</organism>
<dbReference type="InterPro" id="IPR050569">
    <property type="entry name" value="TAAR"/>
</dbReference>
<evidence type="ECO:0000313" key="12">
    <source>
        <dbReference type="EMBL" id="GFQ97572.1"/>
    </source>
</evidence>
<keyword evidence="8 12" id="KW-0675">Receptor</keyword>
<keyword evidence="3" id="KW-1003">Cell membrane</keyword>
<keyword evidence="9" id="KW-0807">Transducer</keyword>
<evidence type="ECO:0000256" key="1">
    <source>
        <dbReference type="ARBA" id="ARBA00004651"/>
    </source>
</evidence>
<gene>
    <name evidence="12" type="primary">NCL1_38390</name>
    <name evidence="12" type="ORF">TNCT_348661</name>
</gene>
<sequence length="338" mass="37991">MKNSQDSDFDLISKLYNETVKYDTEMNPQYKRYFASSVVGSLATVFIALVAIAGNLAVIFASIWNEALKVQIGNKLIMYLSAIDILTSVYVMIPSAIAVACDYWPLGTNVCRISTVFNYLCSCSSCFIIACISFDRAIAVTYPLKYRTLITDKIMFIFCSVVFSVSFTAALLGIVPNWFGYEYSLGVCSVHYTTITDRKFFYIVIGGAISCFYLPALVVGVCSAVIFITAKGVENSIRPLFGKRHLVHPVNSPHMRKSIISMIVVFLVYYICFTPYAIIKQLKVFFGINVPPWCNYFTTICIFASSAVNPFIYAILRKDYRVALKKLPGMLVEKFYCH</sequence>
<feature type="transmembrane region" description="Helical" evidence="10">
    <location>
        <begin position="296"/>
        <end position="316"/>
    </location>
</feature>
<dbReference type="Proteomes" id="UP000887116">
    <property type="component" value="Unassembled WGS sequence"/>
</dbReference>
<dbReference type="EMBL" id="BMAO01024760">
    <property type="protein sequence ID" value="GFQ97572.1"/>
    <property type="molecule type" value="Genomic_DNA"/>
</dbReference>
<comment type="caution">
    <text evidence="12">The sequence shown here is derived from an EMBL/GenBank/DDBJ whole genome shotgun (WGS) entry which is preliminary data.</text>
</comment>
<accession>A0A8X6G7L6</accession>
<dbReference type="GO" id="GO:0004930">
    <property type="term" value="F:G protein-coupled receptor activity"/>
    <property type="evidence" value="ECO:0007669"/>
    <property type="project" value="UniProtKB-KW"/>
</dbReference>
<evidence type="ECO:0000259" key="11">
    <source>
        <dbReference type="PROSITE" id="PS50262"/>
    </source>
</evidence>
<dbReference type="AlphaFoldDB" id="A0A8X6G7L6"/>
<comment type="subcellular location">
    <subcellularLocation>
        <location evidence="1">Cell membrane</location>
        <topology evidence="1">Multi-pass membrane protein</topology>
    </subcellularLocation>
</comment>
<feature type="transmembrane region" description="Helical" evidence="10">
    <location>
        <begin position="117"/>
        <end position="142"/>
    </location>
</feature>
<reference evidence="12" key="1">
    <citation type="submission" date="2020-07" db="EMBL/GenBank/DDBJ databases">
        <title>Multicomponent nature underlies the extraordinary mechanical properties of spider dragline silk.</title>
        <authorList>
            <person name="Kono N."/>
            <person name="Nakamura H."/>
            <person name="Mori M."/>
            <person name="Yoshida Y."/>
            <person name="Ohtoshi R."/>
            <person name="Malay A.D."/>
            <person name="Moran D.A.P."/>
            <person name="Tomita M."/>
            <person name="Numata K."/>
            <person name="Arakawa K."/>
        </authorList>
    </citation>
    <scope>NUCLEOTIDE SEQUENCE</scope>
</reference>
<feature type="transmembrane region" description="Helical" evidence="10">
    <location>
        <begin position="33"/>
        <end position="64"/>
    </location>
</feature>
<dbReference type="Gene3D" id="1.20.1070.10">
    <property type="entry name" value="Rhodopsin 7-helix transmembrane proteins"/>
    <property type="match status" value="1"/>
</dbReference>
<dbReference type="PANTHER" id="PTHR24249:SF372">
    <property type="entry name" value="G-PROTEIN COUPLED RECEPTORS FAMILY 1 PROFILE DOMAIN-CONTAINING PROTEIN"/>
    <property type="match status" value="1"/>
</dbReference>
<feature type="transmembrane region" description="Helical" evidence="10">
    <location>
        <begin position="154"/>
        <end position="180"/>
    </location>
</feature>
<feature type="transmembrane region" description="Helical" evidence="10">
    <location>
        <begin position="76"/>
        <end position="97"/>
    </location>
</feature>
<comment type="similarity">
    <text evidence="2">Belongs to the G-protein coupled receptor 1 family.</text>
</comment>
<evidence type="ECO:0000256" key="3">
    <source>
        <dbReference type="ARBA" id="ARBA00022475"/>
    </source>
</evidence>
<feature type="domain" description="G-protein coupled receptors family 1 profile" evidence="11">
    <location>
        <begin position="54"/>
        <end position="313"/>
    </location>
</feature>
<dbReference type="PRINTS" id="PR00237">
    <property type="entry name" value="GPCRRHODOPSN"/>
</dbReference>
<name>A0A8X6G7L6_TRICU</name>
<keyword evidence="4 10" id="KW-0812">Transmembrane</keyword>
<evidence type="ECO:0000256" key="7">
    <source>
        <dbReference type="ARBA" id="ARBA00023136"/>
    </source>
</evidence>
<proteinExistence type="inferred from homology"/>
<keyword evidence="13" id="KW-1185">Reference proteome</keyword>
<evidence type="ECO:0000256" key="2">
    <source>
        <dbReference type="ARBA" id="ARBA00010663"/>
    </source>
</evidence>